<dbReference type="SUPFAM" id="SSF52218">
    <property type="entry name" value="Flavoproteins"/>
    <property type="match status" value="1"/>
</dbReference>
<dbReference type="Pfam" id="PF00175">
    <property type="entry name" value="NAD_binding_1"/>
    <property type="match status" value="1"/>
</dbReference>
<dbReference type="SUPFAM" id="SSF63380">
    <property type="entry name" value="Riboflavin synthase domain-like"/>
    <property type="match status" value="1"/>
</dbReference>
<protein>
    <recommendedName>
        <fullName evidence="2">NADPH--hemoprotein reductase</fullName>
        <ecNumber evidence="2">1.6.2.4</ecNumber>
    </recommendedName>
</protein>
<feature type="domain" description="Flavodoxin-like" evidence="4">
    <location>
        <begin position="341"/>
        <end position="476"/>
    </location>
</feature>
<keyword evidence="3" id="KW-1133">Transmembrane helix</keyword>
<organism evidence="6 7">
    <name type="scientific">Flavobacterium hiemivividum</name>
    <dbReference type="NCBI Taxonomy" id="2541734"/>
    <lineage>
        <taxon>Bacteria</taxon>
        <taxon>Pseudomonadati</taxon>
        <taxon>Bacteroidota</taxon>
        <taxon>Flavobacteriia</taxon>
        <taxon>Flavobacteriales</taxon>
        <taxon>Flavobacteriaceae</taxon>
        <taxon>Flavobacterium</taxon>
    </lineage>
</organism>
<dbReference type="InterPro" id="IPR017938">
    <property type="entry name" value="Riboflavin_synthase-like_b-brl"/>
</dbReference>
<dbReference type="PROSITE" id="PS51384">
    <property type="entry name" value="FAD_FR"/>
    <property type="match status" value="1"/>
</dbReference>
<dbReference type="EMBL" id="SMFO01000017">
    <property type="protein sequence ID" value="TDE01257.1"/>
    <property type="molecule type" value="Genomic_DNA"/>
</dbReference>
<dbReference type="InterPro" id="IPR017927">
    <property type="entry name" value="FAD-bd_FR_type"/>
</dbReference>
<accession>A0A4R5CPD0</accession>
<dbReference type="InterPro" id="IPR029039">
    <property type="entry name" value="Flavoprotein-like_sf"/>
</dbReference>
<evidence type="ECO:0000313" key="6">
    <source>
        <dbReference type="EMBL" id="TDE01257.1"/>
    </source>
</evidence>
<dbReference type="RefSeq" id="WP_132112967.1">
    <property type="nucleotide sequence ID" value="NZ_SMFO01000017.1"/>
</dbReference>
<dbReference type="PROSITE" id="PS50902">
    <property type="entry name" value="FLAVODOXIN_LIKE"/>
    <property type="match status" value="1"/>
</dbReference>
<sequence length="732" mass="83258">MTLSIWRYAHLVLALLASFVLIIASLTGIVLAIDVANEKTNPYQIDNFNELTLHQVLPELRKVYPEISNISVDHNQFVTLEGFDEEGNEIKAYIDPTTGKQLGIPKQKNEFIQWNLALHRSLFLHETGRFTVGLASFLFFLIAISGTILLIKRQNGIKKFFSKVNNDSLAQYFHVVTGRIMLLPVLIIALTGTYLFLLRFEIIPVQKANAINYTEDAKLKEVPLTDFSVFKQTKLSDVIKIEFPFMEDEPEEFYILKLKDSEITVNQITGQIVKEVKYPFTQVLEKFSFDLHTGQINWIWAIILAFASINILLFIYSGFAITLKRTKTRIKNKYKANECEFILLVGSENGSTLGFANQIHKQLQANGKKSYLTDMNNYTDFLSAKQFLIFTSTYGLGEAPINAKKFEKLVCEFPQKQNIQYSVVGFGSKSYPDFCAYAKEVDVLLSEQSWAEKSVKLHTVNDKSAEEFTQWLSVWANLNSLAIATAPSLYSQKAPKLKVLKVVDRAEINSDEVITFKLNLKPNAFTKFKSGDLLAIYPKNNAIERFYSVGKVNDSVQLIVRLHPNGLGSQFLYDLENGAEIKARLIKNSHFHFPKKATKVALISNGTGIAPFLGMIDENKKKIETHLYCGFRKENELTKRYTEITKKHLEDAKLKSFHLALSRQDSPQYVMDLILRDQEFFLTLLKTNGVIMICGALKMQRDVESVLTCICEKDGCDFQTFKSNGQILADCY</sequence>
<keyword evidence="1" id="KW-0285">Flavoprotein</keyword>
<dbReference type="GO" id="GO:0003958">
    <property type="term" value="F:NADPH-hemoprotein reductase activity"/>
    <property type="evidence" value="ECO:0007669"/>
    <property type="project" value="UniProtKB-EC"/>
</dbReference>
<dbReference type="Gene3D" id="3.40.50.80">
    <property type="entry name" value="Nucleotide-binding domain of ferredoxin-NADP reductase (FNR) module"/>
    <property type="match status" value="1"/>
</dbReference>
<proteinExistence type="predicted"/>
<evidence type="ECO:0000259" key="4">
    <source>
        <dbReference type="PROSITE" id="PS50902"/>
    </source>
</evidence>
<dbReference type="GO" id="GO:0005829">
    <property type="term" value="C:cytosol"/>
    <property type="evidence" value="ECO:0007669"/>
    <property type="project" value="TreeGrafter"/>
</dbReference>
<keyword evidence="3" id="KW-0472">Membrane</keyword>
<feature type="domain" description="FAD-binding FR-type" evidence="5">
    <location>
        <begin position="495"/>
        <end position="594"/>
    </location>
</feature>
<feature type="transmembrane region" description="Helical" evidence="3">
    <location>
        <begin position="130"/>
        <end position="151"/>
    </location>
</feature>
<name>A0A4R5CPD0_9FLAO</name>
<gene>
    <name evidence="6" type="ORF">E0F98_15140</name>
</gene>
<evidence type="ECO:0000256" key="2">
    <source>
        <dbReference type="ARBA" id="ARBA00023797"/>
    </source>
</evidence>
<evidence type="ECO:0000256" key="3">
    <source>
        <dbReference type="SAM" id="Phobius"/>
    </source>
</evidence>
<feature type="transmembrane region" description="Helical" evidence="3">
    <location>
        <begin position="298"/>
        <end position="323"/>
    </location>
</feature>
<dbReference type="EC" id="1.6.2.4" evidence="2"/>
<feature type="transmembrane region" description="Helical" evidence="3">
    <location>
        <begin position="172"/>
        <end position="197"/>
    </location>
</feature>
<dbReference type="GO" id="GO:0050660">
    <property type="term" value="F:flavin adenine dinucleotide binding"/>
    <property type="evidence" value="ECO:0007669"/>
    <property type="project" value="TreeGrafter"/>
</dbReference>
<keyword evidence="3" id="KW-0812">Transmembrane</keyword>
<keyword evidence="7" id="KW-1185">Reference proteome</keyword>
<dbReference type="SUPFAM" id="SSF52343">
    <property type="entry name" value="Ferredoxin reductase-like, C-terminal NADP-linked domain"/>
    <property type="match status" value="1"/>
</dbReference>
<dbReference type="InterPro" id="IPR039261">
    <property type="entry name" value="FNR_nucleotide-bd"/>
</dbReference>
<comment type="caution">
    <text evidence="6">The sequence shown here is derived from an EMBL/GenBank/DDBJ whole genome shotgun (WGS) entry which is preliminary data.</text>
</comment>
<dbReference type="Proteomes" id="UP000294597">
    <property type="component" value="Unassembled WGS sequence"/>
</dbReference>
<dbReference type="Pfam" id="PF03929">
    <property type="entry name" value="PepSY_TM"/>
    <property type="match status" value="1"/>
</dbReference>
<evidence type="ECO:0000313" key="7">
    <source>
        <dbReference type="Proteomes" id="UP000294597"/>
    </source>
</evidence>
<dbReference type="AlphaFoldDB" id="A0A4R5CPD0"/>
<dbReference type="Gene3D" id="2.40.30.10">
    <property type="entry name" value="Translation factors"/>
    <property type="match status" value="1"/>
</dbReference>
<dbReference type="Pfam" id="PF00258">
    <property type="entry name" value="Flavodoxin_1"/>
    <property type="match status" value="1"/>
</dbReference>
<dbReference type="InterPro" id="IPR001433">
    <property type="entry name" value="OxRdtase_FAD/NAD-bd"/>
</dbReference>
<dbReference type="InterPro" id="IPR008254">
    <property type="entry name" value="Flavodoxin/NO_synth"/>
</dbReference>
<dbReference type="Gene3D" id="3.40.50.360">
    <property type="match status" value="1"/>
</dbReference>
<dbReference type="PANTHER" id="PTHR19384:SF17">
    <property type="entry name" value="NADPH--CYTOCHROME P450 REDUCTASE"/>
    <property type="match status" value="1"/>
</dbReference>
<dbReference type="InterPro" id="IPR005625">
    <property type="entry name" value="PepSY-ass_TM"/>
</dbReference>
<reference evidence="6 7" key="1">
    <citation type="submission" date="2019-03" db="EMBL/GenBank/DDBJ databases">
        <title>Flavobacterium TSA-D2 sp. nov., isolated from arctic soil.</title>
        <authorList>
            <person name="Chaudhary D.K."/>
        </authorList>
    </citation>
    <scope>NUCLEOTIDE SEQUENCE [LARGE SCALE GENOMIC DNA]</scope>
    <source>
        <strain evidence="6 7">TSA-D2</strain>
    </source>
</reference>
<evidence type="ECO:0000256" key="1">
    <source>
        <dbReference type="ARBA" id="ARBA00022630"/>
    </source>
</evidence>
<dbReference type="GO" id="GO:0010181">
    <property type="term" value="F:FMN binding"/>
    <property type="evidence" value="ECO:0007669"/>
    <property type="project" value="InterPro"/>
</dbReference>
<dbReference type="PANTHER" id="PTHR19384">
    <property type="entry name" value="NITRIC OXIDE SYNTHASE-RELATED"/>
    <property type="match status" value="1"/>
</dbReference>
<evidence type="ECO:0000259" key="5">
    <source>
        <dbReference type="PROSITE" id="PS51384"/>
    </source>
</evidence>